<dbReference type="Gene3D" id="3.40.630.40">
    <property type="entry name" value="Zn-dependent exopeptidases"/>
    <property type="match status" value="1"/>
</dbReference>
<dbReference type="GO" id="GO:0009253">
    <property type="term" value="P:peptidoglycan catabolic process"/>
    <property type="evidence" value="ECO:0007669"/>
    <property type="project" value="InterPro"/>
</dbReference>
<gene>
    <name evidence="6" type="ORF">SAMN05444370_105141</name>
</gene>
<evidence type="ECO:0000259" key="5">
    <source>
        <dbReference type="SMART" id="SM00646"/>
    </source>
</evidence>
<dbReference type="CDD" id="cd02696">
    <property type="entry name" value="MurNAc-LAA"/>
    <property type="match status" value="1"/>
</dbReference>
<dbReference type="SUPFAM" id="SSF53187">
    <property type="entry name" value="Zn-dependent exopeptidases"/>
    <property type="match status" value="1"/>
</dbReference>
<feature type="signal peptide" evidence="4">
    <location>
        <begin position="1"/>
        <end position="20"/>
    </location>
</feature>
<dbReference type="InterPro" id="IPR002508">
    <property type="entry name" value="MurNAc-LAA_cat"/>
</dbReference>
<evidence type="ECO:0000256" key="2">
    <source>
        <dbReference type="ARBA" id="ARBA00011901"/>
    </source>
</evidence>
<evidence type="ECO:0000256" key="4">
    <source>
        <dbReference type="SAM" id="SignalP"/>
    </source>
</evidence>
<sequence length="389" mass="39363">MIVRAAAACALLALALAAPAGRVAAEMRDQPAAAALALAPDGGGVRLEVRFTGPAPATRAVFTLDDPPRAVIDLPETDWRGLAPPPPAGLARSVRLGLAAPGRSRIVIDLDGPALPAASVAGDTLTVSLQRVERRRFATAAGWPEGLGPVAAAEPPAPLIVVDPGHGGADPGASGGGALEKDVVLGVARAMADALRAKGFRVAMTREDDSFVPLDARRALARATDADALISIHADAAPQRTLSGASVYTLSQAASDAAAEALARRENAADPTYAALEPDVAAMLESLAAPRTAARSRALGAALLEGLAEIGPTLPARPLRAAAFVVLRGAETPSALVELGYLSNPDDAARLTDPVWAEQAGRALAAAAAGWARAALPPIFRAGDPVLPD</sequence>
<dbReference type="PANTHER" id="PTHR30404:SF0">
    <property type="entry name" value="N-ACETYLMURAMOYL-L-ALANINE AMIDASE AMIC"/>
    <property type="match status" value="1"/>
</dbReference>
<dbReference type="EMBL" id="FNQM01000005">
    <property type="protein sequence ID" value="SEA46004.1"/>
    <property type="molecule type" value="Genomic_DNA"/>
</dbReference>
<evidence type="ECO:0000313" key="6">
    <source>
        <dbReference type="EMBL" id="SEA46004.1"/>
    </source>
</evidence>
<dbReference type="SMART" id="SM00646">
    <property type="entry name" value="Ami_3"/>
    <property type="match status" value="1"/>
</dbReference>
<dbReference type="Gene3D" id="2.60.40.3500">
    <property type="match status" value="1"/>
</dbReference>
<dbReference type="STRING" id="89524.SAMN05444370_105141"/>
<dbReference type="InterPro" id="IPR050695">
    <property type="entry name" value="N-acetylmuramoyl_amidase_3"/>
</dbReference>
<comment type="catalytic activity">
    <reaction evidence="1">
        <text>Hydrolyzes the link between N-acetylmuramoyl residues and L-amino acid residues in certain cell-wall glycopeptides.</text>
        <dbReference type="EC" id="3.5.1.28"/>
    </reaction>
</comment>
<keyword evidence="7" id="KW-1185">Reference proteome</keyword>
<name>A0A1H4BD68_9RHOB</name>
<keyword evidence="3" id="KW-0378">Hydrolase</keyword>
<dbReference type="InterPro" id="IPR021731">
    <property type="entry name" value="AMIN_dom"/>
</dbReference>
<dbReference type="Pfam" id="PF01520">
    <property type="entry name" value="Amidase_3"/>
    <property type="match status" value="1"/>
</dbReference>
<dbReference type="GO" id="GO:0030288">
    <property type="term" value="C:outer membrane-bounded periplasmic space"/>
    <property type="evidence" value="ECO:0007669"/>
    <property type="project" value="TreeGrafter"/>
</dbReference>
<evidence type="ECO:0000256" key="1">
    <source>
        <dbReference type="ARBA" id="ARBA00001561"/>
    </source>
</evidence>
<dbReference type="AlphaFoldDB" id="A0A1H4BD68"/>
<accession>A0A1H4BD68</accession>
<feature type="domain" description="MurNAc-LAA" evidence="5">
    <location>
        <begin position="218"/>
        <end position="369"/>
    </location>
</feature>
<dbReference type="PANTHER" id="PTHR30404">
    <property type="entry name" value="N-ACETYLMURAMOYL-L-ALANINE AMIDASE"/>
    <property type="match status" value="1"/>
</dbReference>
<evidence type="ECO:0000313" key="7">
    <source>
        <dbReference type="Proteomes" id="UP000198703"/>
    </source>
</evidence>
<dbReference type="Pfam" id="PF11741">
    <property type="entry name" value="AMIN"/>
    <property type="match status" value="1"/>
</dbReference>
<protein>
    <recommendedName>
        <fullName evidence="2">N-acetylmuramoyl-L-alanine amidase</fullName>
        <ecNumber evidence="2">3.5.1.28</ecNumber>
    </recommendedName>
</protein>
<keyword evidence="4" id="KW-0732">Signal</keyword>
<reference evidence="6 7" key="1">
    <citation type="submission" date="2016-10" db="EMBL/GenBank/DDBJ databases">
        <authorList>
            <person name="de Groot N.N."/>
        </authorList>
    </citation>
    <scope>NUCLEOTIDE SEQUENCE [LARGE SCALE GENOMIC DNA]</scope>
    <source>
        <strain evidence="6 7">DSM 15345</strain>
    </source>
</reference>
<proteinExistence type="predicted"/>
<dbReference type="GO" id="GO:0008745">
    <property type="term" value="F:N-acetylmuramoyl-L-alanine amidase activity"/>
    <property type="evidence" value="ECO:0007669"/>
    <property type="project" value="UniProtKB-EC"/>
</dbReference>
<dbReference type="Proteomes" id="UP000198703">
    <property type="component" value="Unassembled WGS sequence"/>
</dbReference>
<feature type="chain" id="PRO_5011788269" description="N-acetylmuramoyl-L-alanine amidase" evidence="4">
    <location>
        <begin position="21"/>
        <end position="389"/>
    </location>
</feature>
<organism evidence="6 7">
    <name type="scientific">Rubrimonas cliftonensis</name>
    <dbReference type="NCBI Taxonomy" id="89524"/>
    <lineage>
        <taxon>Bacteria</taxon>
        <taxon>Pseudomonadati</taxon>
        <taxon>Pseudomonadota</taxon>
        <taxon>Alphaproteobacteria</taxon>
        <taxon>Rhodobacterales</taxon>
        <taxon>Paracoccaceae</taxon>
        <taxon>Rubrimonas</taxon>
    </lineage>
</organism>
<evidence type="ECO:0000256" key="3">
    <source>
        <dbReference type="ARBA" id="ARBA00022801"/>
    </source>
</evidence>
<dbReference type="EC" id="3.5.1.28" evidence="2"/>